<sequence>MSGPDGAASTPIQCAVCGVDLAVLGLAARNTHVEACLDAPASASASTSASACAAVRFAATLERLDDCPVCGAAWTGPRKAHAKACAAQHGLTAKELSSLVDMFRESLDSTHGSSTSPGCGGPARPEPDPAASRAERRVPKKHTGKVLSFVVAEDDAFQSTRVRVPLRQAAISVRRISKKRQEVLDELDDDLCEAKALSLSLTRGSAQHCRKSKERPRGAAEQLERSDILASGEAQSYIRQRSVALELMDKENAASASAAPSRGSSGARTEQHAALWTLGSQESGPRDMYCPMFDAYK</sequence>
<keyword evidence="2" id="KW-1185">Reference proteome</keyword>
<comment type="caution">
    <text evidence="1">The sequence shown here is derived from an EMBL/GenBank/DDBJ whole genome shotgun (WGS) entry which is preliminary data.</text>
</comment>
<gene>
    <name evidence="1" type="ORF">IWQ57_002758</name>
</gene>
<reference evidence="1" key="1">
    <citation type="submission" date="2022-07" db="EMBL/GenBank/DDBJ databases">
        <title>Phylogenomic reconstructions and comparative analyses of Kickxellomycotina fungi.</title>
        <authorList>
            <person name="Reynolds N.K."/>
            <person name="Stajich J.E."/>
            <person name="Barry K."/>
            <person name="Grigoriev I.V."/>
            <person name="Crous P."/>
            <person name="Smith M.E."/>
        </authorList>
    </citation>
    <scope>NUCLEOTIDE SEQUENCE</scope>
    <source>
        <strain evidence="1">CBS 109366</strain>
    </source>
</reference>
<organism evidence="1 2">
    <name type="scientific">Coemansia nantahalensis</name>
    <dbReference type="NCBI Taxonomy" id="2789366"/>
    <lineage>
        <taxon>Eukaryota</taxon>
        <taxon>Fungi</taxon>
        <taxon>Fungi incertae sedis</taxon>
        <taxon>Zoopagomycota</taxon>
        <taxon>Kickxellomycotina</taxon>
        <taxon>Kickxellomycetes</taxon>
        <taxon>Kickxellales</taxon>
        <taxon>Kickxellaceae</taxon>
        <taxon>Coemansia</taxon>
    </lineage>
</organism>
<proteinExistence type="predicted"/>
<dbReference type="Proteomes" id="UP001140234">
    <property type="component" value="Unassembled WGS sequence"/>
</dbReference>
<accession>A0ACC1JZB0</accession>
<evidence type="ECO:0000313" key="1">
    <source>
        <dbReference type="EMBL" id="KAJ2770226.1"/>
    </source>
</evidence>
<dbReference type="EMBL" id="JANBUJ010000772">
    <property type="protein sequence ID" value="KAJ2770226.1"/>
    <property type="molecule type" value="Genomic_DNA"/>
</dbReference>
<protein>
    <submittedName>
        <fullName evidence="1">Uncharacterized protein</fullName>
    </submittedName>
</protein>
<name>A0ACC1JZB0_9FUNG</name>
<evidence type="ECO:0000313" key="2">
    <source>
        <dbReference type="Proteomes" id="UP001140234"/>
    </source>
</evidence>